<dbReference type="Proteomes" id="UP000002524">
    <property type="component" value="Chromosome 1"/>
</dbReference>
<dbReference type="AlphaFoldDB" id="Q9RXS3"/>
<proteinExistence type="predicted"/>
<dbReference type="PROSITE" id="PS50987">
    <property type="entry name" value="HTH_ARSR_2"/>
    <property type="match status" value="1"/>
</dbReference>
<name>Q9RXS3_DEIRA</name>
<dbReference type="InterPro" id="IPR051011">
    <property type="entry name" value="Metal_resp_trans_reg"/>
</dbReference>
<evidence type="ECO:0000256" key="2">
    <source>
        <dbReference type="ARBA" id="ARBA00023125"/>
    </source>
</evidence>
<dbReference type="SUPFAM" id="SSF46785">
    <property type="entry name" value="Winged helix' DNA-binding domain"/>
    <property type="match status" value="1"/>
</dbReference>
<evidence type="ECO:0000259" key="4">
    <source>
        <dbReference type="PROSITE" id="PS50987"/>
    </source>
</evidence>
<dbReference type="InterPro" id="IPR001845">
    <property type="entry name" value="HTH_ArsR_DNA-bd_dom"/>
</dbReference>
<keyword evidence="2" id="KW-0238">DNA-binding</keyword>
<dbReference type="HOGENOM" id="CLU_2842530_0_0_0"/>
<accession>Q9RXS3</accession>
<dbReference type="PANTHER" id="PTHR43132">
    <property type="entry name" value="ARSENICAL RESISTANCE OPERON REPRESSOR ARSR-RELATED"/>
    <property type="match status" value="1"/>
</dbReference>
<dbReference type="PIR" id="A75543">
    <property type="entry name" value="A75543"/>
</dbReference>
<organism evidence="5 6">
    <name type="scientific">Deinococcus radiodurans (strain ATCC 13939 / DSM 20539 / JCM 16871 / CCUG 27074 / LMG 4051 / NBRC 15346 / NCIMB 9279 / VKM B-1422 / R1)</name>
    <dbReference type="NCBI Taxonomy" id="243230"/>
    <lineage>
        <taxon>Bacteria</taxon>
        <taxon>Thermotogati</taxon>
        <taxon>Deinococcota</taxon>
        <taxon>Deinococci</taxon>
        <taxon>Deinococcales</taxon>
        <taxon>Deinococcaceae</taxon>
        <taxon>Deinococcus</taxon>
    </lineage>
</organism>
<evidence type="ECO:0000256" key="1">
    <source>
        <dbReference type="ARBA" id="ARBA00023015"/>
    </source>
</evidence>
<sequence length="65" mass="6994">MSADLAARAALFRALSHPARLTLLRLAWTEALSGEHLARLVQLAPATVSHHLAQLTEVGLMTVQP</sequence>
<dbReference type="RefSeq" id="WP_010886879.1">
    <property type="nucleotide sequence ID" value="NC_001263.1"/>
</dbReference>
<keyword evidence="3" id="KW-0804">Transcription</keyword>
<dbReference type="InterPro" id="IPR011991">
    <property type="entry name" value="ArsR-like_HTH"/>
</dbReference>
<dbReference type="eggNOG" id="COG0640">
    <property type="taxonomic scope" value="Bacteria"/>
</dbReference>
<dbReference type="OrthoDB" id="9798835at2"/>
<dbReference type="PANTHER" id="PTHR43132:SF2">
    <property type="entry name" value="ARSENICAL RESISTANCE OPERON REPRESSOR ARSR-RELATED"/>
    <property type="match status" value="1"/>
</dbReference>
<evidence type="ECO:0000256" key="3">
    <source>
        <dbReference type="ARBA" id="ARBA00023163"/>
    </source>
</evidence>
<evidence type="ECO:0000313" key="5">
    <source>
        <dbReference type="EMBL" id="AAF09820.1"/>
    </source>
</evidence>
<dbReference type="PRINTS" id="PR00778">
    <property type="entry name" value="HTHARSR"/>
</dbReference>
<dbReference type="KEGG" id="dra:DR_0233"/>
<dbReference type="STRING" id="243230.DR_0233"/>
<dbReference type="InParanoid" id="Q9RXS3"/>
<dbReference type="Gene3D" id="1.10.10.10">
    <property type="entry name" value="Winged helix-like DNA-binding domain superfamily/Winged helix DNA-binding domain"/>
    <property type="match status" value="1"/>
</dbReference>
<feature type="domain" description="HTH arsR-type" evidence="4">
    <location>
        <begin position="1"/>
        <end position="65"/>
    </location>
</feature>
<dbReference type="CDD" id="cd00090">
    <property type="entry name" value="HTH_ARSR"/>
    <property type="match status" value="1"/>
</dbReference>
<evidence type="ECO:0000313" key="6">
    <source>
        <dbReference type="Proteomes" id="UP000002524"/>
    </source>
</evidence>
<protein>
    <submittedName>
        <fullName evidence="5">Transcriptional regulator, ArsR family</fullName>
    </submittedName>
</protein>
<dbReference type="PATRIC" id="fig|243230.17.peg.396"/>
<dbReference type="Pfam" id="PF01022">
    <property type="entry name" value="HTH_5"/>
    <property type="match status" value="1"/>
</dbReference>
<keyword evidence="1" id="KW-0805">Transcription regulation</keyword>
<dbReference type="GO" id="GO:0003700">
    <property type="term" value="F:DNA-binding transcription factor activity"/>
    <property type="evidence" value="ECO:0007669"/>
    <property type="project" value="InterPro"/>
</dbReference>
<dbReference type="EnsemblBacteria" id="AAF09820">
    <property type="protein sequence ID" value="AAF09820"/>
    <property type="gene ID" value="DR_0233"/>
</dbReference>
<dbReference type="GO" id="GO:0003677">
    <property type="term" value="F:DNA binding"/>
    <property type="evidence" value="ECO:0007669"/>
    <property type="project" value="UniProtKB-KW"/>
</dbReference>
<reference evidence="5 6" key="1">
    <citation type="journal article" date="1999" name="Science">
        <title>Genome sequence of the radioresistant bacterium Deinococcus radiodurans R1.</title>
        <authorList>
            <person name="White O."/>
            <person name="Eisen J.A."/>
            <person name="Heidelberg J.F."/>
            <person name="Hickey E.K."/>
            <person name="Peterson J.D."/>
            <person name="Dodson R.J."/>
            <person name="Haft D.H."/>
            <person name="Gwinn M.L."/>
            <person name="Nelson W.C."/>
            <person name="Richardson D.L."/>
            <person name="Moffat K.S."/>
            <person name="Qin H."/>
            <person name="Jiang L."/>
            <person name="Pamphile W."/>
            <person name="Crosby M."/>
            <person name="Shen M."/>
            <person name="Vamathevan J.J."/>
            <person name="Lam P."/>
            <person name="McDonald L."/>
            <person name="Utterback T."/>
            <person name="Zalewski C."/>
            <person name="Makarova K.S."/>
            <person name="Aravind L."/>
            <person name="Daly M.J."/>
            <person name="Minton K.W."/>
            <person name="Fleischmann R.D."/>
            <person name="Ketchum K.A."/>
            <person name="Nelson K.E."/>
            <person name="Salzberg S."/>
            <person name="Smith H.O."/>
            <person name="Venter J.C."/>
            <person name="Fraser C.M."/>
        </authorList>
    </citation>
    <scope>NUCLEOTIDE SEQUENCE [LARGE SCALE GENOMIC DNA]</scope>
    <source>
        <strain evidence="6">ATCC 13939 / DSM 20539 / JCM 16871 / LMG 4051 / NBRC 15346 / NCIMB 9279 / R1 / VKM B-1422</strain>
    </source>
</reference>
<dbReference type="PaxDb" id="243230-DR_0233"/>
<dbReference type="EMBL" id="AE000513">
    <property type="protein sequence ID" value="AAF09820.1"/>
    <property type="molecule type" value="Genomic_DNA"/>
</dbReference>
<gene>
    <name evidence="5" type="ordered locus">DR_0233</name>
</gene>
<dbReference type="InterPro" id="IPR036390">
    <property type="entry name" value="WH_DNA-bd_sf"/>
</dbReference>
<dbReference type="InterPro" id="IPR036388">
    <property type="entry name" value="WH-like_DNA-bd_sf"/>
</dbReference>
<keyword evidence="6" id="KW-1185">Reference proteome</keyword>